<keyword evidence="1" id="KW-0808">Transferase</keyword>
<dbReference type="AlphaFoldDB" id="A0A5S5DCD3"/>
<proteinExistence type="predicted"/>
<dbReference type="InterPro" id="IPR007344">
    <property type="entry name" value="GrpB/CoaE"/>
</dbReference>
<organism evidence="1 2">
    <name type="scientific">Sphingobacterium allocomposti</name>
    <dbReference type="NCBI Taxonomy" id="415956"/>
    <lineage>
        <taxon>Bacteria</taxon>
        <taxon>Pseudomonadati</taxon>
        <taxon>Bacteroidota</taxon>
        <taxon>Sphingobacteriia</taxon>
        <taxon>Sphingobacteriales</taxon>
        <taxon>Sphingobacteriaceae</taxon>
        <taxon>Sphingobacterium</taxon>
    </lineage>
</organism>
<keyword evidence="2" id="KW-1185">Reference proteome</keyword>
<comment type="caution">
    <text evidence="1">The sequence shown here is derived from an EMBL/GenBank/DDBJ whole genome shotgun (WGS) entry which is preliminary data.</text>
</comment>
<sequence>MILPFETYDPAWKLAFEDIKDQLSRLLSPLEPRIDHIGSTAVEGLSAKPIIDVLVGVRDQSSLDRVPVLLSGDHYVYYEKYNTEMPYRRFFLLLRDRPDKLGLPSYIGPTDEIPARLHDYVWRQAHIHVIPISSVHWLRHIAFRDYLRANPEVVKAYQALKEKLVKLPWEDGNDYNAAKDAFLKVEESKALDWYHANGKGK</sequence>
<protein>
    <submittedName>
        <fullName evidence="1">GrpB-like predicted nucleotidyltransferase (UPF0157 family)</fullName>
    </submittedName>
</protein>
<dbReference type="GO" id="GO:0016740">
    <property type="term" value="F:transferase activity"/>
    <property type="evidence" value="ECO:0007669"/>
    <property type="project" value="UniProtKB-KW"/>
</dbReference>
<dbReference type="Proteomes" id="UP000325105">
    <property type="component" value="Unassembled WGS sequence"/>
</dbReference>
<gene>
    <name evidence="1" type="ORF">BC792_11754</name>
</gene>
<dbReference type="OrthoDB" id="9799092at2"/>
<dbReference type="RefSeq" id="WP_148909378.1">
    <property type="nucleotide sequence ID" value="NZ_VNHX01000017.1"/>
</dbReference>
<dbReference type="EMBL" id="VNHX01000017">
    <property type="protein sequence ID" value="TYP92279.1"/>
    <property type="molecule type" value="Genomic_DNA"/>
</dbReference>
<dbReference type="PANTHER" id="PTHR34822">
    <property type="entry name" value="GRPB DOMAIN PROTEIN (AFU_ORTHOLOGUE AFUA_1G01530)"/>
    <property type="match status" value="1"/>
</dbReference>
<dbReference type="Gene3D" id="3.30.460.10">
    <property type="entry name" value="Beta Polymerase, domain 2"/>
    <property type="match status" value="1"/>
</dbReference>
<evidence type="ECO:0000313" key="2">
    <source>
        <dbReference type="Proteomes" id="UP000325105"/>
    </source>
</evidence>
<reference evidence="1 2" key="1">
    <citation type="submission" date="2019-07" db="EMBL/GenBank/DDBJ databases">
        <title>Genomic Encyclopedia of Archaeal and Bacterial Type Strains, Phase II (KMG-II): from individual species to whole genera.</title>
        <authorList>
            <person name="Goeker M."/>
        </authorList>
    </citation>
    <scope>NUCLEOTIDE SEQUENCE [LARGE SCALE GENOMIC DNA]</scope>
    <source>
        <strain evidence="1 2">DSM 18850</strain>
    </source>
</reference>
<dbReference type="Pfam" id="PF04229">
    <property type="entry name" value="GrpB"/>
    <property type="match status" value="1"/>
</dbReference>
<dbReference type="PANTHER" id="PTHR34822:SF1">
    <property type="entry name" value="GRPB FAMILY PROTEIN"/>
    <property type="match status" value="1"/>
</dbReference>
<accession>A0A5S5DCD3</accession>
<name>A0A5S5DCD3_9SPHI</name>
<evidence type="ECO:0000313" key="1">
    <source>
        <dbReference type="EMBL" id="TYP92279.1"/>
    </source>
</evidence>
<dbReference type="InterPro" id="IPR043519">
    <property type="entry name" value="NT_sf"/>
</dbReference>
<dbReference type="SUPFAM" id="SSF81301">
    <property type="entry name" value="Nucleotidyltransferase"/>
    <property type="match status" value="1"/>
</dbReference>